<dbReference type="Proteomes" id="UP000239415">
    <property type="component" value="Unassembled WGS sequence"/>
</dbReference>
<dbReference type="PROSITE" id="PS51257">
    <property type="entry name" value="PROKAR_LIPOPROTEIN"/>
    <property type="match status" value="1"/>
</dbReference>
<evidence type="ECO:0008006" key="4">
    <source>
        <dbReference type="Google" id="ProtNLM"/>
    </source>
</evidence>
<sequence>MFSARRTASALMAVISVATLAACGSAEAGPGPIFDTGPPGSEISDEVALSIAPRITLTFDITGAKTFRGTTTALAPSGGAHFLEFCDEYAKGTADKQYLAAGLLDGPVDGHKITMEMWIADYAGPGTYHNDQLVAPGSRPSIAIDNTVYGTWPDSTASKATTDSNGGGTWTFKKLAKTGEGGLPGAAISGTVSWTCQEPERAQPSGAAGP</sequence>
<evidence type="ECO:0000256" key="1">
    <source>
        <dbReference type="SAM" id="SignalP"/>
    </source>
</evidence>
<feature type="signal peptide" evidence="1">
    <location>
        <begin position="1"/>
        <end position="28"/>
    </location>
</feature>
<organism evidence="2 3">
    <name type="scientific">Actinoplanes italicus</name>
    <dbReference type="NCBI Taxonomy" id="113567"/>
    <lineage>
        <taxon>Bacteria</taxon>
        <taxon>Bacillati</taxon>
        <taxon>Actinomycetota</taxon>
        <taxon>Actinomycetes</taxon>
        <taxon>Micromonosporales</taxon>
        <taxon>Micromonosporaceae</taxon>
        <taxon>Actinoplanes</taxon>
    </lineage>
</organism>
<dbReference type="RefSeq" id="WP_106325191.1">
    <property type="nucleotide sequence ID" value="NZ_BOMO01000158.1"/>
</dbReference>
<name>A0A2T0K4F9_9ACTN</name>
<dbReference type="EMBL" id="PVMZ01000015">
    <property type="protein sequence ID" value="PRX17763.1"/>
    <property type="molecule type" value="Genomic_DNA"/>
</dbReference>
<keyword evidence="1" id="KW-0732">Signal</keyword>
<dbReference type="OrthoDB" id="3293387at2"/>
<evidence type="ECO:0000313" key="3">
    <source>
        <dbReference type="Proteomes" id="UP000239415"/>
    </source>
</evidence>
<comment type="caution">
    <text evidence="2">The sequence shown here is derived from an EMBL/GenBank/DDBJ whole genome shotgun (WGS) entry which is preliminary data.</text>
</comment>
<proteinExistence type="predicted"/>
<gene>
    <name evidence="2" type="ORF">CLV67_115267</name>
</gene>
<dbReference type="AlphaFoldDB" id="A0A2T0K4F9"/>
<reference evidence="2 3" key="1">
    <citation type="submission" date="2018-03" db="EMBL/GenBank/DDBJ databases">
        <title>Genomic Encyclopedia of Archaeal and Bacterial Type Strains, Phase II (KMG-II): from individual species to whole genera.</title>
        <authorList>
            <person name="Goeker M."/>
        </authorList>
    </citation>
    <scope>NUCLEOTIDE SEQUENCE [LARGE SCALE GENOMIC DNA]</scope>
    <source>
        <strain evidence="2 3">DSM 43146</strain>
    </source>
</reference>
<evidence type="ECO:0000313" key="2">
    <source>
        <dbReference type="EMBL" id="PRX17763.1"/>
    </source>
</evidence>
<accession>A0A2T0K4F9</accession>
<feature type="chain" id="PRO_5015419322" description="Lipoprotein" evidence="1">
    <location>
        <begin position="29"/>
        <end position="210"/>
    </location>
</feature>
<protein>
    <recommendedName>
        <fullName evidence="4">Lipoprotein</fullName>
    </recommendedName>
</protein>
<keyword evidence="3" id="KW-1185">Reference proteome</keyword>